<sequence length="77" mass="8848">MKRFVLLERQPAFSGDCFQRDCSNIASPLLLAGIATHVYKLCWIKSGSNKDSEEKKKKLKKLIIPEFSEAERLPEEH</sequence>
<evidence type="ECO:0000313" key="2">
    <source>
        <dbReference type="Proteomes" id="UP000190648"/>
    </source>
</evidence>
<organism evidence="1 2">
    <name type="scientific">Patagioenas fasciata monilis</name>
    <dbReference type="NCBI Taxonomy" id="372326"/>
    <lineage>
        <taxon>Eukaryota</taxon>
        <taxon>Metazoa</taxon>
        <taxon>Chordata</taxon>
        <taxon>Craniata</taxon>
        <taxon>Vertebrata</taxon>
        <taxon>Euteleostomi</taxon>
        <taxon>Archelosauria</taxon>
        <taxon>Archosauria</taxon>
        <taxon>Dinosauria</taxon>
        <taxon>Saurischia</taxon>
        <taxon>Theropoda</taxon>
        <taxon>Coelurosauria</taxon>
        <taxon>Aves</taxon>
        <taxon>Neognathae</taxon>
        <taxon>Neoaves</taxon>
        <taxon>Columbimorphae</taxon>
        <taxon>Columbiformes</taxon>
        <taxon>Columbidae</taxon>
        <taxon>Patagioenas</taxon>
    </lineage>
</organism>
<dbReference type="Proteomes" id="UP000190648">
    <property type="component" value="Unassembled WGS sequence"/>
</dbReference>
<keyword evidence="2" id="KW-1185">Reference proteome</keyword>
<proteinExistence type="predicted"/>
<evidence type="ECO:0000313" key="1">
    <source>
        <dbReference type="EMBL" id="OPJ66594.1"/>
    </source>
</evidence>
<comment type="caution">
    <text evidence="1">The sequence shown here is derived from an EMBL/GenBank/DDBJ whole genome shotgun (WGS) entry which is preliminary data.</text>
</comment>
<protein>
    <submittedName>
        <fullName evidence="1">Uncharacterized protein</fullName>
    </submittedName>
</protein>
<dbReference type="EMBL" id="LSYS01009367">
    <property type="protein sequence ID" value="OPJ66594.1"/>
    <property type="molecule type" value="Genomic_DNA"/>
</dbReference>
<name>A0A1V4J3H0_PATFA</name>
<reference evidence="1 2" key="1">
    <citation type="submission" date="2016-02" db="EMBL/GenBank/DDBJ databases">
        <title>Band-tailed pigeon sequencing and assembly.</title>
        <authorList>
            <person name="Soares A.E."/>
            <person name="Novak B.J."/>
            <person name="Rice E.S."/>
            <person name="O'Connell B."/>
            <person name="Chang D."/>
            <person name="Weber S."/>
            <person name="Shapiro B."/>
        </authorList>
    </citation>
    <scope>NUCLEOTIDE SEQUENCE [LARGE SCALE GENOMIC DNA]</scope>
    <source>
        <strain evidence="1">BTP2013</strain>
        <tissue evidence="1">Blood</tissue>
    </source>
</reference>
<accession>A0A1V4J3H0</accession>
<gene>
    <name evidence="1" type="ORF">AV530_016621</name>
</gene>
<dbReference type="AlphaFoldDB" id="A0A1V4J3H0"/>